<dbReference type="AlphaFoldDB" id="L9WUV4"/>
<evidence type="ECO:0000313" key="3">
    <source>
        <dbReference type="EMBL" id="ELY53197.1"/>
    </source>
</evidence>
<proteinExistence type="inferred from homology"/>
<dbReference type="PRINTS" id="PR01438">
    <property type="entry name" value="UNVRSLSTRESS"/>
</dbReference>
<dbReference type="Proteomes" id="UP000011602">
    <property type="component" value="Unassembled WGS sequence"/>
</dbReference>
<dbReference type="PATRIC" id="fig|1227499.3.peg.2922"/>
<organism evidence="3 4">
    <name type="scientific">Natronolimnohabitans innermongolicus JCM 12255</name>
    <dbReference type="NCBI Taxonomy" id="1227499"/>
    <lineage>
        <taxon>Archaea</taxon>
        <taxon>Methanobacteriati</taxon>
        <taxon>Methanobacteriota</taxon>
        <taxon>Stenosarchaea group</taxon>
        <taxon>Halobacteria</taxon>
        <taxon>Halobacteriales</taxon>
        <taxon>Natrialbaceae</taxon>
        <taxon>Natronolimnohabitans</taxon>
    </lineage>
</organism>
<evidence type="ECO:0000313" key="4">
    <source>
        <dbReference type="Proteomes" id="UP000011602"/>
    </source>
</evidence>
<dbReference type="InterPro" id="IPR006016">
    <property type="entry name" value="UspA"/>
</dbReference>
<dbReference type="InterPro" id="IPR006015">
    <property type="entry name" value="Universal_stress_UspA"/>
</dbReference>
<comment type="caution">
    <text evidence="3">The sequence shown here is derived from an EMBL/GenBank/DDBJ whole genome shotgun (WGS) entry which is preliminary data.</text>
</comment>
<evidence type="ECO:0000256" key="1">
    <source>
        <dbReference type="ARBA" id="ARBA00008791"/>
    </source>
</evidence>
<comment type="similarity">
    <text evidence="1">Belongs to the universal stress protein A family.</text>
</comment>
<name>L9WUV4_9EURY</name>
<dbReference type="OrthoDB" id="105697at2157"/>
<dbReference type="Pfam" id="PF00582">
    <property type="entry name" value="Usp"/>
    <property type="match status" value="2"/>
</dbReference>
<keyword evidence="4" id="KW-1185">Reference proteome</keyword>
<feature type="domain" description="UspA" evidence="2">
    <location>
        <begin position="4"/>
        <end position="141"/>
    </location>
</feature>
<dbReference type="STRING" id="1227499.C493_14243"/>
<dbReference type="Gene3D" id="3.40.50.620">
    <property type="entry name" value="HUPs"/>
    <property type="match status" value="2"/>
</dbReference>
<reference evidence="3 4" key="1">
    <citation type="journal article" date="2014" name="PLoS Genet.">
        <title>Phylogenetically driven sequencing of extremely halophilic archaea reveals strategies for static and dynamic osmo-response.</title>
        <authorList>
            <person name="Becker E.A."/>
            <person name="Seitzer P.M."/>
            <person name="Tritt A."/>
            <person name="Larsen D."/>
            <person name="Krusor M."/>
            <person name="Yao A.I."/>
            <person name="Wu D."/>
            <person name="Madern D."/>
            <person name="Eisen J.A."/>
            <person name="Darling A.E."/>
            <person name="Facciotti M.T."/>
        </authorList>
    </citation>
    <scope>NUCLEOTIDE SEQUENCE [LARGE SCALE GENOMIC DNA]</scope>
    <source>
        <strain evidence="3 4">JCM 12255</strain>
    </source>
</reference>
<accession>L9WUV4</accession>
<dbReference type="SUPFAM" id="SSF52402">
    <property type="entry name" value="Adenine nucleotide alpha hydrolases-like"/>
    <property type="match status" value="2"/>
</dbReference>
<sequence>MTIDTLLIPTDGSNPAESAARRGFVLAAQCDASVRVLSVADSSVATGAGYAGDSPSIRNRLRERATNRATSLRDEATERGLEATAATREGIPAKEIVAYANEHDIDTIAIGTSGRGGVARAVIGSVADKVVRTAPVPVLTITPDAAAGDGEPTVDSILLPTDGSDTAMTAARRGLEFATDLQATVHLLSVTDHGRDGVLSTLSGDDREGSDDRREAVADAVEALTAEARSHGLETVAEVRDGDPATEIVDYAESATVDLIAMGTAGRGGFERYLLGSVTDKVVRTASIPVMTTRANEPGADGE</sequence>
<gene>
    <name evidence="3" type="ORF">C493_14243</name>
</gene>
<feature type="domain" description="UspA" evidence="2">
    <location>
        <begin position="155"/>
        <end position="294"/>
    </location>
</feature>
<dbReference type="eggNOG" id="arCOG00449">
    <property type="taxonomic scope" value="Archaea"/>
</dbReference>
<dbReference type="InterPro" id="IPR014729">
    <property type="entry name" value="Rossmann-like_a/b/a_fold"/>
</dbReference>
<dbReference type="EMBL" id="AOHZ01000068">
    <property type="protein sequence ID" value="ELY53197.1"/>
    <property type="molecule type" value="Genomic_DNA"/>
</dbReference>
<dbReference type="CDD" id="cd00293">
    <property type="entry name" value="USP-like"/>
    <property type="match status" value="2"/>
</dbReference>
<dbReference type="PANTHER" id="PTHR46268:SF6">
    <property type="entry name" value="UNIVERSAL STRESS PROTEIN UP12"/>
    <property type="match status" value="1"/>
</dbReference>
<dbReference type="PANTHER" id="PTHR46268">
    <property type="entry name" value="STRESS RESPONSE PROTEIN NHAX"/>
    <property type="match status" value="1"/>
</dbReference>
<dbReference type="RefSeq" id="WP_007260118.1">
    <property type="nucleotide sequence ID" value="NZ_AOHZ01000068.1"/>
</dbReference>
<protein>
    <submittedName>
        <fullName evidence="3">Stress response protein</fullName>
    </submittedName>
</protein>
<evidence type="ECO:0000259" key="2">
    <source>
        <dbReference type="Pfam" id="PF00582"/>
    </source>
</evidence>